<keyword evidence="5" id="KW-1133">Transmembrane helix</keyword>
<keyword evidence="3" id="KW-1003">Cell membrane</keyword>
<keyword evidence="6" id="KW-0472">Membrane</keyword>
<dbReference type="InterPro" id="IPR011701">
    <property type="entry name" value="MFS"/>
</dbReference>
<dbReference type="Gene3D" id="1.20.1250.20">
    <property type="entry name" value="MFS general substrate transporter like domains"/>
    <property type="match status" value="1"/>
</dbReference>
<dbReference type="GO" id="GO:0005886">
    <property type="term" value="C:plasma membrane"/>
    <property type="evidence" value="ECO:0007669"/>
    <property type="project" value="UniProtKB-SubCell"/>
</dbReference>
<dbReference type="PATRIC" id="fig|1915.4.peg.298"/>
<keyword evidence="4" id="KW-0812">Transmembrane</keyword>
<gene>
    <name evidence="8" type="ORF">SLINC_0211</name>
</gene>
<dbReference type="EMBL" id="CP016438">
    <property type="protein sequence ID" value="ANS62435.1"/>
    <property type="molecule type" value="Genomic_DNA"/>
</dbReference>
<dbReference type="AlphaFoldDB" id="A0A1B1M1B2"/>
<evidence type="ECO:0000256" key="6">
    <source>
        <dbReference type="ARBA" id="ARBA00023136"/>
    </source>
</evidence>
<dbReference type="Proteomes" id="UP000092598">
    <property type="component" value="Chromosome"/>
</dbReference>
<organism evidence="8 9">
    <name type="scientific">Streptomyces lincolnensis</name>
    <dbReference type="NCBI Taxonomy" id="1915"/>
    <lineage>
        <taxon>Bacteria</taxon>
        <taxon>Bacillati</taxon>
        <taxon>Actinomycetota</taxon>
        <taxon>Actinomycetes</taxon>
        <taxon>Kitasatosporales</taxon>
        <taxon>Streptomycetaceae</taxon>
        <taxon>Streptomyces</taxon>
    </lineage>
</organism>
<dbReference type="PANTHER" id="PTHR42718">
    <property type="entry name" value="MAJOR FACILITATOR SUPERFAMILY MULTIDRUG TRANSPORTER MFSC"/>
    <property type="match status" value="1"/>
</dbReference>
<dbReference type="GO" id="GO:0022857">
    <property type="term" value="F:transmembrane transporter activity"/>
    <property type="evidence" value="ECO:0007669"/>
    <property type="project" value="InterPro"/>
</dbReference>
<dbReference type="PANTHER" id="PTHR42718:SF46">
    <property type="entry name" value="BLR6921 PROTEIN"/>
    <property type="match status" value="1"/>
</dbReference>
<keyword evidence="9" id="KW-1185">Reference proteome</keyword>
<dbReference type="STRING" id="1915.SLINC_0211"/>
<keyword evidence="2" id="KW-0813">Transport</keyword>
<evidence type="ECO:0000313" key="9">
    <source>
        <dbReference type="Proteomes" id="UP000092598"/>
    </source>
</evidence>
<evidence type="ECO:0000256" key="4">
    <source>
        <dbReference type="ARBA" id="ARBA00022692"/>
    </source>
</evidence>
<keyword evidence="7" id="KW-0046">Antibiotic resistance</keyword>
<dbReference type="SUPFAM" id="SSF103473">
    <property type="entry name" value="MFS general substrate transporter"/>
    <property type="match status" value="1"/>
</dbReference>
<evidence type="ECO:0000313" key="8">
    <source>
        <dbReference type="EMBL" id="ANS62435.1"/>
    </source>
</evidence>
<sequence>MPYFLTLYFQTVHGYSAMATGLAFLLPAVVVAVGTQAGERAVSAFGVHRMLVAGMGLGAVGAAALGLALTSDGSYPALLPGIVLLGLGQGAAWAGMWISAFAGVAPADQGIASGLASTTLQTGGSVGLAVLVAFAGGAGQSASGTGLLDGIRTAVLVIAGGIGCGALALFALRRVTGTSGP</sequence>
<evidence type="ECO:0000256" key="5">
    <source>
        <dbReference type="ARBA" id="ARBA00022989"/>
    </source>
</evidence>
<evidence type="ECO:0000256" key="3">
    <source>
        <dbReference type="ARBA" id="ARBA00022475"/>
    </source>
</evidence>
<dbReference type="GO" id="GO:0046677">
    <property type="term" value="P:response to antibiotic"/>
    <property type="evidence" value="ECO:0007669"/>
    <property type="project" value="UniProtKB-KW"/>
</dbReference>
<dbReference type="InterPro" id="IPR036259">
    <property type="entry name" value="MFS_trans_sf"/>
</dbReference>
<protein>
    <submittedName>
        <fullName evidence="8">Putative MFS transporter protein</fullName>
    </submittedName>
</protein>
<evidence type="ECO:0000256" key="7">
    <source>
        <dbReference type="ARBA" id="ARBA00023251"/>
    </source>
</evidence>
<reference evidence="8 9" key="1">
    <citation type="submission" date="2016-07" db="EMBL/GenBank/DDBJ databases">
        <title>Enhancement of antibiotic productionsby engineered nitrateutilization in actinobacteria.</title>
        <authorList>
            <person name="Meng S.C."/>
        </authorList>
    </citation>
    <scope>NUCLEOTIDE SEQUENCE [LARGE SCALE GENOMIC DNA]</scope>
    <source>
        <strain evidence="8 9">NRRL 2936</strain>
    </source>
</reference>
<accession>A0A1B1M1B2</accession>
<evidence type="ECO:0000256" key="2">
    <source>
        <dbReference type="ARBA" id="ARBA00022448"/>
    </source>
</evidence>
<dbReference type="Pfam" id="PF07690">
    <property type="entry name" value="MFS_1"/>
    <property type="match status" value="1"/>
</dbReference>
<evidence type="ECO:0000256" key="1">
    <source>
        <dbReference type="ARBA" id="ARBA00004651"/>
    </source>
</evidence>
<name>A0A1B1M1B2_STRLN</name>
<comment type="subcellular location">
    <subcellularLocation>
        <location evidence="1">Cell membrane</location>
        <topology evidence="1">Multi-pass membrane protein</topology>
    </subcellularLocation>
</comment>
<proteinExistence type="predicted"/>
<dbReference type="KEGG" id="sls:SLINC_0211"/>